<gene>
    <name evidence="3" type="ORF">Cvel_12668</name>
</gene>
<evidence type="ECO:0000256" key="1">
    <source>
        <dbReference type="SAM" id="MobiDB-lite"/>
    </source>
</evidence>
<evidence type="ECO:0000313" key="3">
    <source>
        <dbReference type="EMBL" id="CEM54290.1"/>
    </source>
</evidence>
<feature type="transmembrane region" description="Helical" evidence="2">
    <location>
        <begin position="56"/>
        <end position="82"/>
    </location>
</feature>
<dbReference type="EMBL" id="CDMZ01005773">
    <property type="protein sequence ID" value="CEM54290.1"/>
    <property type="molecule type" value="Genomic_DNA"/>
</dbReference>
<keyword evidence="2" id="KW-0472">Membrane</keyword>
<feature type="compositionally biased region" description="Acidic residues" evidence="1">
    <location>
        <begin position="174"/>
        <end position="186"/>
    </location>
</feature>
<name>A0A0G4IAU2_9ALVE</name>
<sequence>MRVMEAGSWWPRAALICGMFAIKSIFDHSILLLPLFKALAHSGTQQDPSIVKRRSIAHGLLLASLAQALLSAVVCPLVLWGISHFDDEYLKRATGEEMPHDLMTALDVLAELPRGAREALLFFSFGGRRRFLDQILQQRLAALRRARRADYASTEAPSSEPEASEGEQGQREGEDQEWDEDIESLDMQEQGDVRSRHTHTHSRHQRSPLRSPAAPPSSTPQHVPVRSLLAAPPLPPPVHANIPSASGSASAHANANTAAAAGPNSAASPPLNPVPAEGFPVPQE</sequence>
<organism evidence="3">
    <name type="scientific">Chromera velia CCMP2878</name>
    <dbReference type="NCBI Taxonomy" id="1169474"/>
    <lineage>
        <taxon>Eukaryota</taxon>
        <taxon>Sar</taxon>
        <taxon>Alveolata</taxon>
        <taxon>Colpodellida</taxon>
        <taxon>Chromeraceae</taxon>
        <taxon>Chromera</taxon>
    </lineage>
</organism>
<evidence type="ECO:0000256" key="2">
    <source>
        <dbReference type="SAM" id="Phobius"/>
    </source>
</evidence>
<dbReference type="VEuPathDB" id="CryptoDB:Cvel_12668"/>
<keyword evidence="2" id="KW-0812">Transmembrane</keyword>
<keyword evidence="2" id="KW-1133">Transmembrane helix</keyword>
<feature type="compositionally biased region" description="Basic residues" evidence="1">
    <location>
        <begin position="196"/>
        <end position="207"/>
    </location>
</feature>
<reference evidence="3" key="1">
    <citation type="submission" date="2014-11" db="EMBL/GenBank/DDBJ databases">
        <authorList>
            <person name="Otto D Thomas"/>
            <person name="Naeem Raeece"/>
        </authorList>
    </citation>
    <scope>NUCLEOTIDE SEQUENCE</scope>
</reference>
<dbReference type="AlphaFoldDB" id="A0A0G4IAU2"/>
<accession>A0A0G4IAU2</accession>
<proteinExistence type="predicted"/>
<protein>
    <submittedName>
        <fullName evidence="3">Uncharacterized protein</fullName>
    </submittedName>
</protein>
<feature type="region of interest" description="Disordered" evidence="1">
    <location>
        <begin position="151"/>
        <end position="284"/>
    </location>
</feature>
<feature type="compositionally biased region" description="Low complexity" evidence="1">
    <location>
        <begin position="243"/>
        <end position="269"/>
    </location>
</feature>